<organism evidence="1 2">
    <name type="scientific">Actinomadura alba</name>
    <dbReference type="NCBI Taxonomy" id="406431"/>
    <lineage>
        <taxon>Bacteria</taxon>
        <taxon>Bacillati</taxon>
        <taxon>Actinomycetota</taxon>
        <taxon>Actinomycetes</taxon>
        <taxon>Streptosporangiales</taxon>
        <taxon>Thermomonosporaceae</taxon>
        <taxon>Actinomadura</taxon>
    </lineage>
</organism>
<dbReference type="SUPFAM" id="SSF48239">
    <property type="entry name" value="Terpenoid cyclases/Protein prenyltransferases"/>
    <property type="match status" value="1"/>
</dbReference>
<evidence type="ECO:0000313" key="1">
    <source>
        <dbReference type="EMBL" id="MBC6467960.1"/>
    </source>
</evidence>
<evidence type="ECO:0008006" key="3">
    <source>
        <dbReference type="Google" id="ProtNLM"/>
    </source>
</evidence>
<evidence type="ECO:0000313" key="2">
    <source>
        <dbReference type="Proteomes" id="UP000805614"/>
    </source>
</evidence>
<gene>
    <name evidence="1" type="ORF">HKK74_21035</name>
</gene>
<keyword evidence="2" id="KW-1185">Reference proteome</keyword>
<dbReference type="EMBL" id="JABVEC010000016">
    <property type="protein sequence ID" value="MBC6467960.1"/>
    <property type="molecule type" value="Genomic_DNA"/>
</dbReference>
<proteinExistence type="predicted"/>
<comment type="caution">
    <text evidence="1">The sequence shown here is derived from an EMBL/GenBank/DDBJ whole genome shotgun (WGS) entry which is preliminary data.</text>
</comment>
<accession>A0ABR7LSX4</accession>
<sequence length="297" mass="32095">METYLAAASDFMAAHARLLDRRRFDLQLGRCRPDDVLTALAAYRNADGGYGWGLEPDLRARGSQPGGALHAFEVLEEVGPVGADDARRLFDWLGSITLADGGLPFALPIPEDETAGTAPWWLETDPLESSLHATAMLAGIAHRVARNDENLRRHAWLEGASAYTLRKITELDGPPHAIEFAFVLRFLDAAHDRLPGAAAELARLGGFLPTSGVLPVEGGVEGEAIRPLDFSPYPGGPLRDLFAAEVITAELARLASQRQSDGGWIVDWVARSPAGALDWRGWATVRAVMILRAHPPS</sequence>
<reference evidence="1 2" key="1">
    <citation type="submission" date="2020-06" db="EMBL/GenBank/DDBJ databases">
        <title>Actinomadura xiongansis sp. nov., isolated from soil of Baiyangdian.</title>
        <authorList>
            <person name="Zhang X."/>
        </authorList>
    </citation>
    <scope>NUCLEOTIDE SEQUENCE [LARGE SCALE GENOMIC DNA]</scope>
    <source>
        <strain evidence="1 2">HBUM206468</strain>
    </source>
</reference>
<protein>
    <recommendedName>
        <fullName evidence="3">Prenyltransferase</fullName>
    </recommendedName>
</protein>
<dbReference type="RefSeq" id="WP_187244979.1">
    <property type="nucleotide sequence ID" value="NZ_BAAAOK010000037.1"/>
</dbReference>
<dbReference type="Proteomes" id="UP000805614">
    <property type="component" value="Unassembled WGS sequence"/>
</dbReference>
<name>A0ABR7LSX4_9ACTN</name>
<dbReference type="InterPro" id="IPR008930">
    <property type="entry name" value="Terpenoid_cyclase/PrenylTrfase"/>
</dbReference>